<gene>
    <name evidence="2" type="ORF">B1B05_11620</name>
    <name evidence="3" type="ORF">SAMN05443094_105113</name>
</gene>
<evidence type="ECO:0000313" key="4">
    <source>
        <dbReference type="Proteomes" id="UP000186385"/>
    </source>
</evidence>
<dbReference type="STRING" id="1017273.SAMN05443094_105113"/>
<keyword evidence="5" id="KW-1185">Reference proteome</keyword>
<organism evidence="3 4">
    <name type="scientific">Domibacillus enclensis</name>
    <dbReference type="NCBI Taxonomy" id="1017273"/>
    <lineage>
        <taxon>Bacteria</taxon>
        <taxon>Bacillati</taxon>
        <taxon>Bacillota</taxon>
        <taxon>Bacilli</taxon>
        <taxon>Bacillales</taxon>
        <taxon>Bacillaceae</taxon>
        <taxon>Domibacillus</taxon>
    </lineage>
</organism>
<evidence type="ECO:0000313" key="5">
    <source>
        <dbReference type="Proteomes" id="UP000215545"/>
    </source>
</evidence>
<dbReference type="PROSITE" id="PS51257">
    <property type="entry name" value="PROKAR_LIPOPROTEIN"/>
    <property type="match status" value="1"/>
</dbReference>
<reference evidence="3 4" key="1">
    <citation type="submission" date="2017-01" db="EMBL/GenBank/DDBJ databases">
        <authorList>
            <person name="Mah S.A."/>
            <person name="Swanson W.J."/>
            <person name="Moy G.W."/>
            <person name="Vacquier V.D."/>
        </authorList>
    </citation>
    <scope>NUCLEOTIDE SEQUENCE [LARGE SCALE GENOMIC DNA]</scope>
    <source>
        <strain evidence="3 4">NIO-1016</strain>
    </source>
</reference>
<sequence>MKKILLLLAAAVILAGCGEGTSSVPEKPEKKEQTAEQEKNFFVTLEQTTDDPALRNAAYEEALKSETLTGGYLGEITPELEEDFGVQSIEFYTVTEAIQSIYGDFHDDGILYLKNSADGAEEPGVWVGIKNPDERADELARRLQVYVDEGKIVAKYIHLFVSEYSDQDNQDLMYEVSKAIKPMRDAMPEPDRVANSISVDTITRTIEIGHDFLTEEQMKKLKNQFNEYEIAFVQEGRMLPLPGEPDVEYPDEPVTNERTNEGSWVMDVSADSMLIVSAVSKDFSENGGDSEYYGATYFSFPNAEEKLKIGQRVIVEASGPIMESYPGQGSAKFVTVLPAYQPDGAELTEEEVVRKALEKRGDTGHIEGIRHILFDKETGEWTVTFVDSMEAEPTAVEIRVSDQEEKKQ</sequence>
<dbReference type="Proteomes" id="UP000215545">
    <property type="component" value="Unassembled WGS sequence"/>
</dbReference>
<proteinExistence type="predicted"/>
<dbReference type="EMBL" id="FTLX01000005">
    <property type="protein sequence ID" value="SIR08177.1"/>
    <property type="molecule type" value="Genomic_DNA"/>
</dbReference>
<protein>
    <submittedName>
        <fullName evidence="2">DUF3221 domain-containing protein</fullName>
    </submittedName>
</protein>
<evidence type="ECO:0000256" key="1">
    <source>
        <dbReference type="SAM" id="SignalP"/>
    </source>
</evidence>
<dbReference type="Proteomes" id="UP000186385">
    <property type="component" value="Unassembled WGS sequence"/>
</dbReference>
<dbReference type="EMBL" id="MWSK01000005">
    <property type="protein sequence ID" value="OXS77478.1"/>
    <property type="molecule type" value="Genomic_DNA"/>
</dbReference>
<dbReference type="AlphaFoldDB" id="A0A1N6Y0T3"/>
<feature type="chain" id="PRO_5039538335" evidence="1">
    <location>
        <begin position="16"/>
        <end position="408"/>
    </location>
</feature>
<feature type="signal peptide" evidence="1">
    <location>
        <begin position="1"/>
        <end position="15"/>
    </location>
</feature>
<evidence type="ECO:0000313" key="3">
    <source>
        <dbReference type="EMBL" id="SIR08177.1"/>
    </source>
</evidence>
<accession>A0A1N6Y0T3</accession>
<dbReference type="InterPro" id="IPR021598">
    <property type="entry name" value="DUF3221"/>
</dbReference>
<reference evidence="2" key="3">
    <citation type="submission" date="2017-03" db="EMBL/GenBank/DDBJ databases">
        <authorList>
            <person name="Dastager S.G."/>
            <person name="Neurgaonkar P.S."/>
            <person name="Dharne M.S."/>
        </authorList>
    </citation>
    <scope>NUCLEOTIDE SEQUENCE</scope>
    <source>
        <strain evidence="2">DSM 25145</strain>
    </source>
</reference>
<keyword evidence="1" id="KW-0732">Signal</keyword>
<dbReference type="Pfam" id="PF11518">
    <property type="entry name" value="DUF3221"/>
    <property type="match status" value="1"/>
</dbReference>
<name>A0A1N6Y0T3_9BACI</name>
<dbReference type="RefSeq" id="WP_052698337.1">
    <property type="nucleotide sequence ID" value="NZ_FTLX01000005.1"/>
</dbReference>
<reference evidence="5" key="2">
    <citation type="submission" date="2017-03" db="EMBL/GenBank/DDBJ databases">
        <title>Bacillus sp. V-88(T) DSM27956, whole genome shotgun sequencing project.</title>
        <authorList>
            <person name="Dastager S.G."/>
            <person name="Neurgaonkar P.S."/>
            <person name="Dharne M.S."/>
        </authorList>
    </citation>
    <scope>NUCLEOTIDE SEQUENCE [LARGE SCALE GENOMIC DNA]</scope>
    <source>
        <strain evidence="5">DSM 25145</strain>
    </source>
</reference>
<evidence type="ECO:0000313" key="2">
    <source>
        <dbReference type="EMBL" id="OXS77478.1"/>
    </source>
</evidence>
<dbReference type="OrthoDB" id="2603210at2"/>